<feature type="compositionally biased region" description="Polar residues" evidence="3">
    <location>
        <begin position="74"/>
        <end position="97"/>
    </location>
</feature>
<accession>A0A8K0X167</accession>
<evidence type="ECO:0000313" key="5">
    <source>
        <dbReference type="EMBL" id="KAH7358383.1"/>
    </source>
</evidence>
<sequence>MATDRQTIMETNRSLRTIKNELENLLEKGVIDDETYENIHNILPAEAPLRGGRAPAPATPSNNANPTSPPTNAMSNLNIESQRSTSSPAPPSYQSSTGGAAPPPGPPPAPTKPVIAHARALYRYNGSDSRDLSFERDDKVQVHEYMNADWWMGRNTRTGAEGIFPKTYVAVEATETQPRAQPGYGPPTGQPGYGQHGYQPQPAVQQLWPPPGQQQQQYPPPGPPPQQQQGDHNNEQHQDGEEKKVGAGKAKEYGEKFGKKLGNAAIFGAGATLGSNLVNSIF</sequence>
<dbReference type="SMART" id="SM00326">
    <property type="entry name" value="SH3"/>
    <property type="match status" value="1"/>
</dbReference>
<gene>
    <name evidence="5" type="ORF">B0T11DRAFT_319470</name>
</gene>
<feature type="region of interest" description="Disordered" evidence="3">
    <location>
        <begin position="45"/>
        <end position="113"/>
    </location>
</feature>
<feature type="domain" description="SH3" evidence="4">
    <location>
        <begin position="113"/>
        <end position="174"/>
    </location>
</feature>
<dbReference type="PANTHER" id="PTHR45929">
    <property type="entry name" value="JAK PATHWAY SIGNAL TRANSDUCTION ADAPTOR MOLECULE"/>
    <property type="match status" value="1"/>
</dbReference>
<evidence type="ECO:0000259" key="4">
    <source>
        <dbReference type="PROSITE" id="PS50002"/>
    </source>
</evidence>
<dbReference type="InterPro" id="IPR050670">
    <property type="entry name" value="STAM"/>
</dbReference>
<dbReference type="Gene3D" id="2.30.30.40">
    <property type="entry name" value="SH3 Domains"/>
    <property type="match status" value="1"/>
</dbReference>
<dbReference type="OrthoDB" id="6250593at2759"/>
<dbReference type="SUPFAM" id="SSF50044">
    <property type="entry name" value="SH3-domain"/>
    <property type="match status" value="1"/>
</dbReference>
<organism evidence="5 6">
    <name type="scientific">Plectosphaerella cucumerina</name>
    <dbReference type="NCBI Taxonomy" id="40658"/>
    <lineage>
        <taxon>Eukaryota</taxon>
        <taxon>Fungi</taxon>
        <taxon>Dikarya</taxon>
        <taxon>Ascomycota</taxon>
        <taxon>Pezizomycotina</taxon>
        <taxon>Sordariomycetes</taxon>
        <taxon>Hypocreomycetidae</taxon>
        <taxon>Glomerellales</taxon>
        <taxon>Plectosphaerellaceae</taxon>
        <taxon>Plectosphaerella</taxon>
    </lineage>
</organism>
<feature type="compositionally biased region" description="Pro residues" evidence="3">
    <location>
        <begin position="208"/>
        <end position="226"/>
    </location>
</feature>
<keyword evidence="6" id="KW-1185">Reference proteome</keyword>
<dbReference type="PANTHER" id="PTHR45929:SF7">
    <property type="entry name" value="LAS SEVENTEEN-BINDING PROTEIN 1"/>
    <property type="match status" value="1"/>
</dbReference>
<dbReference type="CDD" id="cd00174">
    <property type="entry name" value="SH3"/>
    <property type="match status" value="1"/>
</dbReference>
<dbReference type="AlphaFoldDB" id="A0A8K0X167"/>
<evidence type="ECO:0000256" key="3">
    <source>
        <dbReference type="SAM" id="MobiDB-lite"/>
    </source>
</evidence>
<dbReference type="Proteomes" id="UP000813385">
    <property type="component" value="Unassembled WGS sequence"/>
</dbReference>
<dbReference type="PROSITE" id="PS50002">
    <property type="entry name" value="SH3"/>
    <property type="match status" value="1"/>
</dbReference>
<evidence type="ECO:0000256" key="1">
    <source>
        <dbReference type="ARBA" id="ARBA00022443"/>
    </source>
</evidence>
<dbReference type="InterPro" id="IPR036028">
    <property type="entry name" value="SH3-like_dom_sf"/>
</dbReference>
<dbReference type="InterPro" id="IPR001452">
    <property type="entry name" value="SH3_domain"/>
</dbReference>
<keyword evidence="1 2" id="KW-0728">SH3 domain</keyword>
<comment type="caution">
    <text evidence="5">The sequence shown here is derived from an EMBL/GenBank/DDBJ whole genome shotgun (WGS) entry which is preliminary data.</text>
</comment>
<feature type="compositionally biased region" description="Basic and acidic residues" evidence="3">
    <location>
        <begin position="232"/>
        <end position="251"/>
    </location>
</feature>
<feature type="compositionally biased region" description="Low complexity" evidence="3">
    <location>
        <begin position="45"/>
        <end position="73"/>
    </location>
</feature>
<feature type="region of interest" description="Disordered" evidence="3">
    <location>
        <begin position="176"/>
        <end position="251"/>
    </location>
</feature>
<evidence type="ECO:0000256" key="2">
    <source>
        <dbReference type="PROSITE-ProRule" id="PRU00192"/>
    </source>
</evidence>
<protein>
    <submittedName>
        <fullName evidence="5">SH3 domain-containing protein</fullName>
    </submittedName>
</protein>
<dbReference type="Pfam" id="PF00018">
    <property type="entry name" value="SH3_1"/>
    <property type="match status" value="1"/>
</dbReference>
<feature type="compositionally biased region" description="Pro residues" evidence="3">
    <location>
        <begin position="101"/>
        <end position="111"/>
    </location>
</feature>
<name>A0A8K0X167_9PEZI</name>
<evidence type="ECO:0000313" key="6">
    <source>
        <dbReference type="Proteomes" id="UP000813385"/>
    </source>
</evidence>
<reference evidence="5" key="1">
    <citation type="journal article" date="2021" name="Nat. Commun.">
        <title>Genetic determinants of endophytism in the Arabidopsis root mycobiome.</title>
        <authorList>
            <person name="Mesny F."/>
            <person name="Miyauchi S."/>
            <person name="Thiergart T."/>
            <person name="Pickel B."/>
            <person name="Atanasova L."/>
            <person name="Karlsson M."/>
            <person name="Huettel B."/>
            <person name="Barry K.W."/>
            <person name="Haridas S."/>
            <person name="Chen C."/>
            <person name="Bauer D."/>
            <person name="Andreopoulos W."/>
            <person name="Pangilinan J."/>
            <person name="LaButti K."/>
            <person name="Riley R."/>
            <person name="Lipzen A."/>
            <person name="Clum A."/>
            <person name="Drula E."/>
            <person name="Henrissat B."/>
            <person name="Kohler A."/>
            <person name="Grigoriev I.V."/>
            <person name="Martin F.M."/>
            <person name="Hacquard S."/>
        </authorList>
    </citation>
    <scope>NUCLEOTIDE SEQUENCE</scope>
    <source>
        <strain evidence="5">MPI-CAGE-AT-0016</strain>
    </source>
</reference>
<proteinExistence type="predicted"/>
<dbReference type="EMBL" id="JAGPXD010000004">
    <property type="protein sequence ID" value="KAH7358383.1"/>
    <property type="molecule type" value="Genomic_DNA"/>
</dbReference>